<sequence>MTGGMIIAETSGMYFSLLTAYMEVMDNIFRMIQQHILCLLDKTRPPLGWYDWGTATGLVACVSLQAMMHFRRDRTTKQAIESLSEEDCQASKATIEKPSRESLAIGISVLAVVILTSFLCGALLGGVLGQVYVLGSIATLAKTFAWWIGQYPFMKNRSFLAKWLAGWSIAGVLEYLPLMGAMLMGQRHGVNLALLTAYMEAMDNWMRDLQMRALGKPVYWYDAAANCGMALFVMFGGVASYYYRSEVNTLQKGNVNNQDACIAMEELDTGYCESGAKYFASNNTVKSVIQARIQTSLYVCIIYI</sequence>
<accession>A0ABD3QFK1</accession>
<dbReference type="Proteomes" id="UP001530315">
    <property type="component" value="Unassembled WGS sequence"/>
</dbReference>
<evidence type="ECO:0000313" key="2">
    <source>
        <dbReference type="EMBL" id="KAL3799193.1"/>
    </source>
</evidence>
<proteinExistence type="predicted"/>
<dbReference type="AlphaFoldDB" id="A0ABD3QFK1"/>
<protein>
    <submittedName>
        <fullName evidence="2">Uncharacterized protein</fullName>
    </submittedName>
</protein>
<gene>
    <name evidence="2" type="ORF">ACHAW5_005470</name>
</gene>
<feature type="transmembrane region" description="Helical" evidence="1">
    <location>
        <begin position="130"/>
        <end position="148"/>
    </location>
</feature>
<name>A0ABD3QFK1_9STRA</name>
<dbReference type="EMBL" id="JALLAZ020000267">
    <property type="protein sequence ID" value="KAL3799193.1"/>
    <property type="molecule type" value="Genomic_DNA"/>
</dbReference>
<keyword evidence="1" id="KW-1133">Transmembrane helix</keyword>
<feature type="transmembrane region" description="Helical" evidence="1">
    <location>
        <begin position="160"/>
        <end position="183"/>
    </location>
</feature>
<feature type="transmembrane region" description="Helical" evidence="1">
    <location>
        <begin position="102"/>
        <end position="124"/>
    </location>
</feature>
<evidence type="ECO:0000256" key="1">
    <source>
        <dbReference type="SAM" id="Phobius"/>
    </source>
</evidence>
<keyword evidence="1" id="KW-0472">Membrane</keyword>
<comment type="caution">
    <text evidence="2">The sequence shown here is derived from an EMBL/GenBank/DDBJ whole genome shotgun (WGS) entry which is preliminary data.</text>
</comment>
<reference evidence="2 3" key="1">
    <citation type="submission" date="2024-10" db="EMBL/GenBank/DDBJ databases">
        <title>Updated reference genomes for cyclostephanoid diatoms.</title>
        <authorList>
            <person name="Roberts W.R."/>
            <person name="Alverson A.J."/>
        </authorList>
    </citation>
    <scope>NUCLEOTIDE SEQUENCE [LARGE SCALE GENOMIC DNA]</scope>
    <source>
        <strain evidence="2 3">AJA276-08</strain>
    </source>
</reference>
<evidence type="ECO:0000313" key="3">
    <source>
        <dbReference type="Proteomes" id="UP001530315"/>
    </source>
</evidence>
<feature type="transmembrane region" description="Helical" evidence="1">
    <location>
        <begin position="218"/>
        <end position="243"/>
    </location>
</feature>
<organism evidence="2 3">
    <name type="scientific">Stephanodiscus triporus</name>
    <dbReference type="NCBI Taxonomy" id="2934178"/>
    <lineage>
        <taxon>Eukaryota</taxon>
        <taxon>Sar</taxon>
        <taxon>Stramenopiles</taxon>
        <taxon>Ochrophyta</taxon>
        <taxon>Bacillariophyta</taxon>
        <taxon>Coscinodiscophyceae</taxon>
        <taxon>Thalassiosirophycidae</taxon>
        <taxon>Stephanodiscales</taxon>
        <taxon>Stephanodiscaceae</taxon>
        <taxon>Stephanodiscus</taxon>
    </lineage>
</organism>
<keyword evidence="1" id="KW-0812">Transmembrane</keyword>
<keyword evidence="3" id="KW-1185">Reference proteome</keyword>